<proteinExistence type="predicted"/>
<evidence type="ECO:0000313" key="2">
    <source>
        <dbReference type="Proteomes" id="UP000285575"/>
    </source>
</evidence>
<organism evidence="1 2">
    <name type="scientific">Rubrivivax rivuli</name>
    <dbReference type="NCBI Taxonomy" id="1862385"/>
    <lineage>
        <taxon>Bacteria</taxon>
        <taxon>Pseudomonadati</taxon>
        <taxon>Pseudomonadota</taxon>
        <taxon>Betaproteobacteria</taxon>
        <taxon>Burkholderiales</taxon>
        <taxon>Sphaerotilaceae</taxon>
        <taxon>Rubrivivax</taxon>
    </lineage>
</organism>
<dbReference type="PANTHER" id="PTHR35175:SF2">
    <property type="entry name" value="DUF1289 DOMAIN-CONTAINING PROTEIN"/>
    <property type="match status" value="1"/>
</dbReference>
<dbReference type="EMBL" id="SACR01000007">
    <property type="protein sequence ID" value="RVU43300.1"/>
    <property type="molecule type" value="Genomic_DNA"/>
</dbReference>
<dbReference type="Pfam" id="PF06945">
    <property type="entry name" value="DUF1289"/>
    <property type="match status" value="1"/>
</dbReference>
<name>A0A437R947_9BURK</name>
<accession>A0A437R947</accession>
<dbReference type="RefSeq" id="WP_128230585.1">
    <property type="nucleotide sequence ID" value="NZ_SACR01000007.1"/>
</dbReference>
<gene>
    <name evidence="1" type="ORF">EOE66_20330</name>
</gene>
<keyword evidence="2" id="KW-1185">Reference proteome</keyword>
<sequence>MTAPAASPCINVCQMDATTGWCGGCLRTLDEIARWSSLDETRRQAVLAALPERRVAWLASGRTLPAPQPPRSRPR</sequence>
<dbReference type="OrthoDB" id="8911262at2"/>
<dbReference type="PANTHER" id="PTHR35175">
    <property type="entry name" value="DUF1289 DOMAIN-CONTAINING PROTEIN"/>
    <property type="match status" value="1"/>
</dbReference>
<comment type="caution">
    <text evidence="1">The sequence shown here is derived from an EMBL/GenBank/DDBJ whole genome shotgun (WGS) entry which is preliminary data.</text>
</comment>
<dbReference type="AlphaFoldDB" id="A0A437R947"/>
<protein>
    <submittedName>
        <fullName evidence="1">DUF1289 domain-containing protein</fullName>
    </submittedName>
</protein>
<reference evidence="1 2" key="1">
    <citation type="submission" date="2019-01" db="EMBL/GenBank/DDBJ databases">
        <authorList>
            <person name="Chen W.-M."/>
        </authorList>
    </citation>
    <scope>NUCLEOTIDE SEQUENCE [LARGE SCALE GENOMIC DNA]</scope>
    <source>
        <strain evidence="1 2">KYPY4</strain>
    </source>
</reference>
<evidence type="ECO:0000313" key="1">
    <source>
        <dbReference type="EMBL" id="RVU43300.1"/>
    </source>
</evidence>
<dbReference type="InterPro" id="IPR010710">
    <property type="entry name" value="DUF1289"/>
</dbReference>
<dbReference type="Proteomes" id="UP000285575">
    <property type="component" value="Unassembled WGS sequence"/>
</dbReference>